<reference evidence="8 9" key="1">
    <citation type="submission" date="2024-10" db="EMBL/GenBank/DDBJ databases">
        <title>The Natural Products Discovery Center: Release of the First 8490 Sequenced Strains for Exploring Actinobacteria Biosynthetic Diversity.</title>
        <authorList>
            <person name="Kalkreuter E."/>
            <person name="Kautsar S.A."/>
            <person name="Yang D."/>
            <person name="Bader C.D."/>
            <person name="Teijaro C.N."/>
            <person name="Fluegel L."/>
            <person name="Davis C.M."/>
            <person name="Simpson J.R."/>
            <person name="Lauterbach L."/>
            <person name="Steele A.D."/>
            <person name="Gui C."/>
            <person name="Meng S."/>
            <person name="Li G."/>
            <person name="Viehrig K."/>
            <person name="Ye F."/>
            <person name="Su P."/>
            <person name="Kiefer A.F."/>
            <person name="Nichols A."/>
            <person name="Cepeda A.J."/>
            <person name="Yan W."/>
            <person name="Fan B."/>
            <person name="Jiang Y."/>
            <person name="Adhikari A."/>
            <person name="Zheng C.-J."/>
            <person name="Schuster L."/>
            <person name="Cowan T.M."/>
            <person name="Smanski M.J."/>
            <person name="Chevrette M.G."/>
            <person name="De Carvalho L.P.S."/>
            <person name="Shen B."/>
        </authorList>
    </citation>
    <scope>NUCLEOTIDE SEQUENCE [LARGE SCALE GENOMIC DNA]</scope>
    <source>
        <strain evidence="8 9">NPDC053346</strain>
    </source>
</reference>
<feature type="transmembrane region" description="Helical" evidence="7">
    <location>
        <begin position="81"/>
        <end position="101"/>
    </location>
</feature>
<evidence type="ECO:0000256" key="3">
    <source>
        <dbReference type="ARBA" id="ARBA00022692"/>
    </source>
</evidence>
<comment type="subcellular location">
    <subcellularLocation>
        <location evidence="1">Membrane</location>
        <topology evidence="1">Multi-pass membrane protein</topology>
    </subcellularLocation>
</comment>
<name>A0ABW8CUQ5_STRBI</name>
<feature type="transmembrane region" description="Helical" evidence="7">
    <location>
        <begin position="53"/>
        <end position="75"/>
    </location>
</feature>
<proteinExistence type="inferred from homology"/>
<evidence type="ECO:0000256" key="5">
    <source>
        <dbReference type="ARBA" id="ARBA00023136"/>
    </source>
</evidence>
<keyword evidence="4 7" id="KW-1133">Transmembrane helix</keyword>
<sequence length="227" mass="23085">MTGSIPPPSTPSTVVHLRPLASPLPVGFLALAGGTFVVAGLQLEWMPPTQGEAVALVLLAFVFPLQAAASVLGFLCRDGVTATGMAVLSGTWLSLALVMLAGPPGSTSKAVGLLLLLSALALWVPVTASGAAKPVASLVMALASLRFLTTGVHELSGAEAWKHTAGVVGLVLAAVALYASFALALEDQRRRPVLPTWRHGAGADAFTGDPPSRIGEVTGEAGVRNQL</sequence>
<feature type="transmembrane region" description="Helical" evidence="7">
    <location>
        <begin position="163"/>
        <end position="185"/>
    </location>
</feature>
<dbReference type="InterPro" id="IPR000791">
    <property type="entry name" value="Gpr1/Fun34/SatP-like"/>
</dbReference>
<feature type="transmembrane region" description="Helical" evidence="7">
    <location>
        <begin position="20"/>
        <end position="41"/>
    </location>
</feature>
<dbReference type="EMBL" id="JBITYT010000007">
    <property type="protein sequence ID" value="MFI9121316.1"/>
    <property type="molecule type" value="Genomic_DNA"/>
</dbReference>
<comment type="similarity">
    <text evidence="2">Belongs to the acetate uptake transporter (AceTr) (TC 2.A.96) family.</text>
</comment>
<evidence type="ECO:0000256" key="2">
    <source>
        <dbReference type="ARBA" id="ARBA00005587"/>
    </source>
</evidence>
<evidence type="ECO:0000256" key="7">
    <source>
        <dbReference type="SAM" id="Phobius"/>
    </source>
</evidence>
<evidence type="ECO:0000256" key="1">
    <source>
        <dbReference type="ARBA" id="ARBA00004141"/>
    </source>
</evidence>
<gene>
    <name evidence="8" type="ORF">ACIGW0_18215</name>
</gene>
<evidence type="ECO:0000313" key="8">
    <source>
        <dbReference type="EMBL" id="MFI9121316.1"/>
    </source>
</evidence>
<accession>A0ABW8CUQ5</accession>
<protein>
    <submittedName>
        <fullName evidence="8">GPR1/FUN34/YaaH family transporter</fullName>
    </submittedName>
</protein>
<organism evidence="8 9">
    <name type="scientific">Streptomyces bikiniensis</name>
    <dbReference type="NCBI Taxonomy" id="1896"/>
    <lineage>
        <taxon>Bacteria</taxon>
        <taxon>Bacillati</taxon>
        <taxon>Actinomycetota</taxon>
        <taxon>Actinomycetes</taxon>
        <taxon>Kitasatosporales</taxon>
        <taxon>Streptomycetaceae</taxon>
        <taxon>Streptomyces</taxon>
    </lineage>
</organism>
<dbReference type="Pfam" id="PF01184">
    <property type="entry name" value="Gpr1_Fun34_YaaH"/>
    <property type="match status" value="1"/>
</dbReference>
<feature type="region of interest" description="Disordered" evidence="6">
    <location>
        <begin position="208"/>
        <end position="227"/>
    </location>
</feature>
<dbReference type="RefSeq" id="WP_399615905.1">
    <property type="nucleotide sequence ID" value="NZ_JBITYT010000007.1"/>
</dbReference>
<keyword evidence="9" id="KW-1185">Reference proteome</keyword>
<evidence type="ECO:0000313" key="9">
    <source>
        <dbReference type="Proteomes" id="UP001614391"/>
    </source>
</evidence>
<feature type="transmembrane region" description="Helical" evidence="7">
    <location>
        <begin position="113"/>
        <end position="143"/>
    </location>
</feature>
<comment type="caution">
    <text evidence="8">The sequence shown here is derived from an EMBL/GenBank/DDBJ whole genome shotgun (WGS) entry which is preliminary data.</text>
</comment>
<evidence type="ECO:0000256" key="6">
    <source>
        <dbReference type="SAM" id="MobiDB-lite"/>
    </source>
</evidence>
<evidence type="ECO:0000256" key="4">
    <source>
        <dbReference type="ARBA" id="ARBA00022989"/>
    </source>
</evidence>
<keyword evidence="5 7" id="KW-0472">Membrane</keyword>
<keyword evidence="3 7" id="KW-0812">Transmembrane</keyword>
<dbReference type="Proteomes" id="UP001614391">
    <property type="component" value="Unassembled WGS sequence"/>
</dbReference>